<dbReference type="InterPro" id="IPR000182">
    <property type="entry name" value="GNAT_dom"/>
</dbReference>
<accession>A0AAW9DPU9</accession>
<gene>
    <name evidence="2" type="ORF">SIL87_05620</name>
</gene>
<reference evidence="2 3" key="1">
    <citation type="submission" date="2023-11" db="EMBL/GenBank/DDBJ databases">
        <title>MicrobeMod: A computational toolkit for identifying prokaryotic methylation and restriction-modification with nanopore sequencing.</title>
        <authorList>
            <person name="Crits-Christoph A."/>
            <person name="Kang S.C."/>
            <person name="Lee H."/>
            <person name="Ostrov N."/>
        </authorList>
    </citation>
    <scope>NUCLEOTIDE SEQUENCE [LARGE SCALE GENOMIC DNA]</scope>
    <source>
        <strain evidence="2 3">DSMZ 700</strain>
    </source>
</reference>
<dbReference type="Gene3D" id="3.40.630.30">
    <property type="match status" value="1"/>
</dbReference>
<proteinExistence type="predicted"/>
<dbReference type="EMBL" id="JAWXYB010000018">
    <property type="protein sequence ID" value="MDX5930245.1"/>
    <property type="molecule type" value="Genomic_DNA"/>
</dbReference>
<feature type="domain" description="N-acetyltransferase" evidence="1">
    <location>
        <begin position="40"/>
        <end position="194"/>
    </location>
</feature>
<dbReference type="Pfam" id="PF00583">
    <property type="entry name" value="Acetyltransf_1"/>
    <property type="match status" value="1"/>
</dbReference>
<keyword evidence="3" id="KW-1185">Reference proteome</keyword>
<comment type="caution">
    <text evidence="2">The sequence shown here is derived from an EMBL/GenBank/DDBJ whole genome shotgun (WGS) entry which is preliminary data.</text>
</comment>
<sequence>MLDYAQARPGEAVDRTIVTVTFMRLDRKPPVVWAPLPEGAAIELVRPIDVARYRDLYDRVGQNWLWWLRRMMPDDMLARLLADPAVAIYVLTLDGVEAGFFELDATSWPDVNLSYFGLLPWAIGKGVGFSLLGAAIERVFAGPVRGMTVNTCTADHARALPNYQRAGFRIIRQINEVWDIPRRLGFVVPERLLTRAG</sequence>
<dbReference type="AlphaFoldDB" id="A0AAW9DPU9"/>
<organism evidence="2 3">
    <name type="scientific">Acidiphilium acidophilum</name>
    <name type="common">Thiobacillus acidophilus</name>
    <dbReference type="NCBI Taxonomy" id="76588"/>
    <lineage>
        <taxon>Bacteria</taxon>
        <taxon>Pseudomonadati</taxon>
        <taxon>Pseudomonadota</taxon>
        <taxon>Alphaproteobacteria</taxon>
        <taxon>Acetobacterales</taxon>
        <taxon>Acidocellaceae</taxon>
        <taxon>Acidiphilium</taxon>
    </lineage>
</organism>
<evidence type="ECO:0000313" key="3">
    <source>
        <dbReference type="Proteomes" id="UP001279553"/>
    </source>
</evidence>
<dbReference type="GO" id="GO:0016747">
    <property type="term" value="F:acyltransferase activity, transferring groups other than amino-acyl groups"/>
    <property type="evidence" value="ECO:0007669"/>
    <property type="project" value="InterPro"/>
</dbReference>
<name>A0AAW9DPU9_ACIAO</name>
<dbReference type="InterPro" id="IPR016181">
    <property type="entry name" value="Acyl_CoA_acyltransferase"/>
</dbReference>
<dbReference type="RefSeq" id="WP_319613203.1">
    <property type="nucleotide sequence ID" value="NZ_JAWXYB010000018.1"/>
</dbReference>
<dbReference type="Proteomes" id="UP001279553">
    <property type="component" value="Unassembled WGS sequence"/>
</dbReference>
<protein>
    <submittedName>
        <fullName evidence="2">GNAT family N-acetyltransferase</fullName>
    </submittedName>
</protein>
<dbReference type="SUPFAM" id="SSF55729">
    <property type="entry name" value="Acyl-CoA N-acyltransferases (Nat)"/>
    <property type="match status" value="1"/>
</dbReference>
<dbReference type="PROSITE" id="PS51186">
    <property type="entry name" value="GNAT"/>
    <property type="match status" value="1"/>
</dbReference>
<evidence type="ECO:0000313" key="2">
    <source>
        <dbReference type="EMBL" id="MDX5930245.1"/>
    </source>
</evidence>
<evidence type="ECO:0000259" key="1">
    <source>
        <dbReference type="PROSITE" id="PS51186"/>
    </source>
</evidence>